<dbReference type="SMART" id="SM00347">
    <property type="entry name" value="HTH_MARR"/>
    <property type="match status" value="1"/>
</dbReference>
<dbReference type="Proteomes" id="UP000589716">
    <property type="component" value="Unassembled WGS sequence"/>
</dbReference>
<sequence length="171" mass="18552">MQNAATPQGCTNLKLRQLTRMVTRHYDRHVAETGLKNTQYALLSHVVGLGPVRPGELARRMHMDASTLTRNLQPLVAQGWLSIGAGSDARSRLVEATEAGRAKRAEGQRAWKAAQLALNQRLGTQRVAALHALLDTCIACLDEGADGTAEDAAAPVDESGRHRRRQTQPST</sequence>
<proteinExistence type="predicted"/>
<dbReference type="Gene3D" id="1.10.10.10">
    <property type="entry name" value="Winged helix-like DNA-binding domain superfamily/Winged helix DNA-binding domain"/>
    <property type="match status" value="1"/>
</dbReference>
<dbReference type="InterPro" id="IPR036388">
    <property type="entry name" value="WH-like_DNA-bd_sf"/>
</dbReference>
<accession>A0A853IYY5</accession>
<dbReference type="RefSeq" id="WP_180551394.1">
    <property type="nucleotide sequence ID" value="NZ_JACCKX010000001.1"/>
</dbReference>
<dbReference type="Pfam" id="PF12802">
    <property type="entry name" value="MarR_2"/>
    <property type="match status" value="1"/>
</dbReference>
<feature type="compositionally biased region" description="Basic residues" evidence="1">
    <location>
        <begin position="161"/>
        <end position="171"/>
    </location>
</feature>
<dbReference type="GO" id="GO:0006950">
    <property type="term" value="P:response to stress"/>
    <property type="evidence" value="ECO:0007669"/>
    <property type="project" value="TreeGrafter"/>
</dbReference>
<gene>
    <name evidence="3" type="ORF">H0I39_18035</name>
</gene>
<evidence type="ECO:0000259" key="2">
    <source>
        <dbReference type="SMART" id="SM00347"/>
    </source>
</evidence>
<feature type="region of interest" description="Disordered" evidence="1">
    <location>
        <begin position="148"/>
        <end position="171"/>
    </location>
</feature>
<keyword evidence="4" id="KW-1185">Reference proteome</keyword>
<name>A0A853IYY5_9BURK</name>
<dbReference type="EMBL" id="JACCKX010000001">
    <property type="protein sequence ID" value="NZA03143.1"/>
    <property type="molecule type" value="Genomic_DNA"/>
</dbReference>
<evidence type="ECO:0000313" key="3">
    <source>
        <dbReference type="EMBL" id="NZA03143.1"/>
    </source>
</evidence>
<feature type="domain" description="HTH marR-type" evidence="2">
    <location>
        <begin position="28"/>
        <end position="127"/>
    </location>
</feature>
<reference evidence="3 4" key="1">
    <citation type="submission" date="2020-07" db="EMBL/GenBank/DDBJ databases">
        <authorList>
            <person name="Maaloum M."/>
        </authorList>
    </citation>
    <scope>NUCLEOTIDE SEQUENCE [LARGE SCALE GENOMIC DNA]</scope>
    <source>
        <strain evidence="3 4">GCS-AN-3</strain>
    </source>
</reference>
<dbReference type="GO" id="GO:0003700">
    <property type="term" value="F:DNA-binding transcription factor activity"/>
    <property type="evidence" value="ECO:0007669"/>
    <property type="project" value="InterPro"/>
</dbReference>
<dbReference type="PANTHER" id="PTHR33164">
    <property type="entry name" value="TRANSCRIPTIONAL REGULATOR, MARR FAMILY"/>
    <property type="match status" value="1"/>
</dbReference>
<comment type="caution">
    <text evidence="3">The sequence shown here is derived from an EMBL/GenBank/DDBJ whole genome shotgun (WGS) entry which is preliminary data.</text>
</comment>
<dbReference type="InterPro" id="IPR036390">
    <property type="entry name" value="WH_DNA-bd_sf"/>
</dbReference>
<dbReference type="InterPro" id="IPR000835">
    <property type="entry name" value="HTH_MarR-typ"/>
</dbReference>
<dbReference type="AlphaFoldDB" id="A0A853IYY5"/>
<dbReference type="SUPFAM" id="SSF46785">
    <property type="entry name" value="Winged helix' DNA-binding domain"/>
    <property type="match status" value="1"/>
</dbReference>
<dbReference type="InterPro" id="IPR039422">
    <property type="entry name" value="MarR/SlyA-like"/>
</dbReference>
<evidence type="ECO:0000256" key="1">
    <source>
        <dbReference type="SAM" id="MobiDB-lite"/>
    </source>
</evidence>
<organism evidence="3 4">
    <name type="scientific">Ottowia beijingensis</name>
    <dbReference type="NCBI Taxonomy" id="1207057"/>
    <lineage>
        <taxon>Bacteria</taxon>
        <taxon>Pseudomonadati</taxon>
        <taxon>Pseudomonadota</taxon>
        <taxon>Betaproteobacteria</taxon>
        <taxon>Burkholderiales</taxon>
        <taxon>Comamonadaceae</taxon>
        <taxon>Ottowia</taxon>
    </lineage>
</organism>
<evidence type="ECO:0000313" key="4">
    <source>
        <dbReference type="Proteomes" id="UP000589716"/>
    </source>
</evidence>
<dbReference type="PANTHER" id="PTHR33164:SF105">
    <property type="entry name" value="TRANSCRIPTIONAL REPRESSOR PROTEIN-RELATED"/>
    <property type="match status" value="1"/>
</dbReference>
<protein>
    <submittedName>
        <fullName evidence="3">Winged helix-turn-helix transcriptional regulator</fullName>
    </submittedName>
</protein>